<gene>
    <name evidence="1" type="ORF">LOY88_006551</name>
</gene>
<dbReference type="EMBL" id="JALBCA010000167">
    <property type="protein sequence ID" value="KAI2381832.1"/>
    <property type="molecule type" value="Genomic_DNA"/>
</dbReference>
<comment type="caution">
    <text evidence="1">The sequence shown here is derived from an EMBL/GenBank/DDBJ whole genome shotgun (WGS) entry which is preliminary data.</text>
</comment>
<organism evidence="1">
    <name type="scientific">Ophidiomyces ophidiicola</name>
    <dbReference type="NCBI Taxonomy" id="1387563"/>
    <lineage>
        <taxon>Eukaryota</taxon>
        <taxon>Fungi</taxon>
        <taxon>Dikarya</taxon>
        <taxon>Ascomycota</taxon>
        <taxon>Pezizomycotina</taxon>
        <taxon>Eurotiomycetes</taxon>
        <taxon>Eurotiomycetidae</taxon>
        <taxon>Onygenales</taxon>
        <taxon>Onygenaceae</taxon>
        <taxon>Ophidiomyces</taxon>
    </lineage>
</organism>
<name>A0ACB8UNF6_9EURO</name>
<protein>
    <submittedName>
        <fullName evidence="1">Uncharacterized protein</fullName>
    </submittedName>
</protein>
<sequence>MAVLCPSILPRSEDARTIASDEEASLRLALVVAGTVGGILIFFTLLTCYVYVRGGRVPMARRIPGSRSTSKSTALLTSASNLLGRAPLCRRLSSQDTSSKKKEDTGLTKPSPSEIAPAVSHTSGNTDSSFIQPHCRPLQIRKGSLGPMPYDFPRPPPLSCHTMESETQSTLSNQVDVSIHAIQRQICDPTDCCFDIIDSPCSSPLPPATCCGESGFPSIELSHQVSGSTLRESLDRRSLQSDPVIFFEEDLDRIGTPSPSPSLDPLQEFASEHSEPSSRPTKQVSRHAHTRSCSSTVIVLPGRSPRASISSLPPLHATASVISSWRKTRDPEVGIAAYQREDVSSLFRFIANLNVDDEVYDEESSIETYNNDHVPG</sequence>
<proteinExistence type="predicted"/>
<accession>A0ACB8UNF6</accession>
<reference evidence="1" key="1">
    <citation type="journal article" date="2022" name="bioRxiv">
        <title>Population genetic analysis of Ophidiomyces ophidiicola, the causative agent of snake fungal disease, indicates recent introductions to the USA.</title>
        <authorList>
            <person name="Ladner J.T."/>
            <person name="Palmer J.M."/>
            <person name="Ettinger C.L."/>
            <person name="Stajich J.E."/>
            <person name="Farrell T.M."/>
            <person name="Glorioso B.M."/>
            <person name="Lawson B."/>
            <person name="Price S.J."/>
            <person name="Stengle A.G."/>
            <person name="Grear D.A."/>
            <person name="Lorch J.M."/>
        </authorList>
    </citation>
    <scope>NUCLEOTIDE SEQUENCE</scope>
    <source>
        <strain evidence="1">NWHC 24266-5</strain>
    </source>
</reference>
<evidence type="ECO:0000313" key="1">
    <source>
        <dbReference type="EMBL" id="KAI2381832.1"/>
    </source>
</evidence>